<dbReference type="EMBL" id="LSLI01000025">
    <property type="protein sequence ID" value="KXS32589.1"/>
    <property type="molecule type" value="Genomic_DNA"/>
</dbReference>
<dbReference type="SUPFAM" id="SSF55869">
    <property type="entry name" value="DNA topoisomerase I domain"/>
    <property type="match status" value="1"/>
</dbReference>
<evidence type="ECO:0000256" key="1">
    <source>
        <dbReference type="ARBA" id="ARBA00000213"/>
    </source>
</evidence>
<dbReference type="EC" id="5.6.2.1" evidence="3"/>
<dbReference type="AlphaFoldDB" id="A0A139BUE0"/>
<dbReference type="InterPro" id="IPR014711">
    <property type="entry name" value="TopoI_cat_a-hlx-sub_euk"/>
</dbReference>
<dbReference type="Gene3D" id="3.30.66.10">
    <property type="entry name" value="DNA topoisomerase I domain"/>
    <property type="match status" value="1"/>
</dbReference>
<reference evidence="9 10" key="2">
    <citation type="submission" date="2016-03" db="EMBL/GenBank/DDBJ databases">
        <title>New uncultured bacterium of the family Gallionellaceae from acid mine drainage: description and reconstruction of genome based on metagenomic analysis of microbial community.</title>
        <authorList>
            <person name="Kadnikov V."/>
            <person name="Ivasenko D."/>
            <person name="Beletsky A."/>
            <person name="Mardanov A."/>
            <person name="Danilova E."/>
            <person name="Pimenov N."/>
            <person name="Karnachuk O."/>
            <person name="Ravin N."/>
        </authorList>
    </citation>
    <scope>NUCLEOTIDE SEQUENCE [LARGE SCALE GENOMIC DNA]</scope>
    <source>
        <strain evidence="9">ShG14-8</strain>
    </source>
</reference>
<evidence type="ECO:0000256" key="4">
    <source>
        <dbReference type="ARBA" id="ARBA00023029"/>
    </source>
</evidence>
<comment type="similarity">
    <text evidence="2">Belongs to the type IB topoisomerase family.</text>
</comment>
<feature type="domain" description="DNA topoisomerase I catalytic core eukaryotic-type" evidence="7">
    <location>
        <begin position="96"/>
        <end position="312"/>
    </location>
</feature>
<dbReference type="Gene3D" id="1.10.132.120">
    <property type="match status" value="1"/>
</dbReference>
<dbReference type="GO" id="GO:0003677">
    <property type="term" value="F:DNA binding"/>
    <property type="evidence" value="ECO:0007669"/>
    <property type="project" value="UniProtKB-KW"/>
</dbReference>
<evidence type="ECO:0000256" key="6">
    <source>
        <dbReference type="ARBA" id="ARBA00023235"/>
    </source>
</evidence>
<proteinExistence type="inferred from homology"/>
<evidence type="ECO:0000256" key="3">
    <source>
        <dbReference type="ARBA" id="ARBA00012891"/>
    </source>
</evidence>
<gene>
    <name evidence="9" type="ORF">AWT59_1309</name>
</gene>
<dbReference type="GO" id="GO:0003917">
    <property type="term" value="F:DNA topoisomerase type I (single strand cut, ATP-independent) activity"/>
    <property type="evidence" value="ECO:0007669"/>
    <property type="project" value="UniProtKB-EC"/>
</dbReference>
<feature type="domain" description="DNA topoisomerase IB N-terminal" evidence="8">
    <location>
        <begin position="36"/>
        <end position="84"/>
    </location>
</feature>
<name>A0A139BUE0_9PROT</name>
<dbReference type="SUPFAM" id="SSF56349">
    <property type="entry name" value="DNA breaking-rejoining enzymes"/>
    <property type="match status" value="1"/>
</dbReference>
<dbReference type="InterPro" id="IPR011010">
    <property type="entry name" value="DNA_brk_join_enz"/>
</dbReference>
<reference evidence="9 10" key="1">
    <citation type="submission" date="2016-02" db="EMBL/GenBank/DDBJ databases">
        <authorList>
            <person name="Wen L."/>
            <person name="He K."/>
            <person name="Yang H."/>
        </authorList>
    </citation>
    <scope>NUCLEOTIDE SEQUENCE [LARGE SCALE GENOMIC DNA]</scope>
    <source>
        <strain evidence="9">ShG14-8</strain>
    </source>
</reference>
<evidence type="ECO:0000256" key="5">
    <source>
        <dbReference type="ARBA" id="ARBA00023125"/>
    </source>
</evidence>
<dbReference type="InterPro" id="IPR013500">
    <property type="entry name" value="TopoI_cat_euk"/>
</dbReference>
<dbReference type="PROSITE" id="PS52038">
    <property type="entry name" value="TOPO_IB_2"/>
    <property type="match status" value="1"/>
</dbReference>
<comment type="caution">
    <text evidence="9">The sequence shown here is derived from an EMBL/GenBank/DDBJ whole genome shotgun (WGS) entry which is preliminary data.</text>
</comment>
<dbReference type="Pfam" id="PF01028">
    <property type="entry name" value="Topoisom_I"/>
    <property type="match status" value="1"/>
</dbReference>
<dbReference type="Pfam" id="PF21338">
    <property type="entry name" value="Top1B_N_bact"/>
    <property type="match status" value="1"/>
</dbReference>
<evidence type="ECO:0000259" key="7">
    <source>
        <dbReference type="Pfam" id="PF01028"/>
    </source>
</evidence>
<protein>
    <recommendedName>
        <fullName evidence="3">DNA topoisomerase</fullName>
        <ecNumber evidence="3">5.6.2.1</ecNumber>
    </recommendedName>
</protein>
<keyword evidence="5" id="KW-0238">DNA-binding</keyword>
<dbReference type="Proteomes" id="UP000070578">
    <property type="component" value="Unassembled WGS sequence"/>
</dbReference>
<dbReference type="InterPro" id="IPR035447">
    <property type="entry name" value="DNA_topo_I_N_sf"/>
</dbReference>
<evidence type="ECO:0000313" key="9">
    <source>
        <dbReference type="EMBL" id="KXS32589.1"/>
    </source>
</evidence>
<dbReference type="PRINTS" id="PR00416">
    <property type="entry name" value="EUTPISMRASEI"/>
</dbReference>
<dbReference type="Gene3D" id="3.90.15.10">
    <property type="entry name" value="Topoisomerase I, Chain A, domain 3"/>
    <property type="match status" value="1"/>
</dbReference>
<dbReference type="GO" id="GO:0006265">
    <property type="term" value="P:DNA topological change"/>
    <property type="evidence" value="ECO:0007669"/>
    <property type="project" value="InterPro"/>
</dbReference>
<evidence type="ECO:0000313" key="10">
    <source>
        <dbReference type="Proteomes" id="UP000070578"/>
    </source>
</evidence>
<organism evidence="9 10">
    <name type="scientific">Candidatus Gallionella acididurans</name>
    <dbReference type="NCBI Taxonomy" id="1796491"/>
    <lineage>
        <taxon>Bacteria</taxon>
        <taxon>Pseudomonadati</taxon>
        <taxon>Pseudomonadota</taxon>
        <taxon>Betaproteobacteria</taxon>
        <taxon>Nitrosomonadales</taxon>
        <taxon>Gallionellaceae</taxon>
        <taxon>Gallionella</taxon>
    </lineage>
</organism>
<dbReference type="InterPro" id="IPR001631">
    <property type="entry name" value="TopoI"/>
</dbReference>
<sequence length="354" mass="39996">MSSAKHSEYCRTATRAGLQYVTDDVAGISRRRSGRGWSYSDAEGTRITDPAMRKRLNSLAIPPAWTDVWICPDPEGHIQATARDARGRKQYHYHPSYRAARDQTKFRHMFAFSEILPMLRERVERDLRAGKQSRRQLLASVVWLLDKTLIRVGNDEYARANHSYGLTTLRRRHVQVNGTLLSFSFRGKSGVERVLAVDDLRLARIVQRCQELHGQEIFQCLDAFGKHKPILSEDVNEYLRKVSGRNITAKDFRTWGGTVVAAVALRTMGPATSRSEVDGNILRALDAAAERLGNTRAVCRKYYVHPAVLSAYHLGRTAPHSDVTETHNANHEMSHAALRRDELVILDFLHASAA</sequence>
<keyword evidence="4" id="KW-0799">Topoisomerase</keyword>
<evidence type="ECO:0000259" key="8">
    <source>
        <dbReference type="Pfam" id="PF21338"/>
    </source>
</evidence>
<dbReference type="InterPro" id="IPR049331">
    <property type="entry name" value="Top1B_N_bact"/>
</dbReference>
<evidence type="ECO:0000256" key="2">
    <source>
        <dbReference type="ARBA" id="ARBA00006645"/>
    </source>
</evidence>
<comment type="catalytic activity">
    <reaction evidence="1">
        <text>ATP-independent breakage of single-stranded DNA, followed by passage and rejoining.</text>
        <dbReference type="EC" id="5.6.2.1"/>
    </reaction>
</comment>
<keyword evidence="6" id="KW-0413">Isomerase</keyword>
<accession>A0A139BUE0</accession>